<evidence type="ECO:0000256" key="7">
    <source>
        <dbReference type="ARBA" id="ARBA00022840"/>
    </source>
</evidence>
<evidence type="ECO:0000313" key="14">
    <source>
        <dbReference type="Proteomes" id="UP000198802"/>
    </source>
</evidence>
<evidence type="ECO:0000256" key="9">
    <source>
        <dbReference type="SAM" id="MobiDB-lite"/>
    </source>
</evidence>
<dbReference type="SUPFAM" id="SSF55874">
    <property type="entry name" value="ATPase domain of HSP90 chaperone/DNA topoisomerase II/histidine kinase"/>
    <property type="match status" value="1"/>
</dbReference>
<evidence type="ECO:0000256" key="1">
    <source>
        <dbReference type="ARBA" id="ARBA00000085"/>
    </source>
</evidence>
<dbReference type="PANTHER" id="PTHR24421:SF10">
    <property type="entry name" value="NITRATE_NITRITE SENSOR PROTEIN NARQ"/>
    <property type="match status" value="1"/>
</dbReference>
<keyword evidence="10" id="KW-0812">Transmembrane</keyword>
<dbReference type="CDD" id="cd16917">
    <property type="entry name" value="HATPase_UhpB-NarQ-NarX-like"/>
    <property type="match status" value="1"/>
</dbReference>
<dbReference type="Pfam" id="PF07730">
    <property type="entry name" value="HisKA_3"/>
    <property type="match status" value="1"/>
</dbReference>
<feature type="transmembrane region" description="Helical" evidence="10">
    <location>
        <begin position="175"/>
        <end position="196"/>
    </location>
</feature>
<proteinExistence type="predicted"/>
<dbReference type="AlphaFoldDB" id="A0A0S4QRU6"/>
<dbReference type="Pfam" id="PF13796">
    <property type="entry name" value="Sensor"/>
    <property type="match status" value="1"/>
</dbReference>
<evidence type="ECO:0000256" key="6">
    <source>
        <dbReference type="ARBA" id="ARBA00022777"/>
    </source>
</evidence>
<keyword evidence="6 13" id="KW-0418">Kinase</keyword>
<dbReference type="InterPro" id="IPR050482">
    <property type="entry name" value="Sensor_HK_TwoCompSys"/>
</dbReference>
<dbReference type="Gene3D" id="1.20.5.1930">
    <property type="match status" value="1"/>
</dbReference>
<keyword evidence="10" id="KW-1133">Transmembrane helix</keyword>
<evidence type="ECO:0000259" key="11">
    <source>
        <dbReference type="Pfam" id="PF07730"/>
    </source>
</evidence>
<evidence type="ECO:0000259" key="12">
    <source>
        <dbReference type="Pfam" id="PF13796"/>
    </source>
</evidence>
<keyword evidence="10" id="KW-0472">Membrane</keyword>
<dbReference type="GO" id="GO:0005524">
    <property type="term" value="F:ATP binding"/>
    <property type="evidence" value="ECO:0007669"/>
    <property type="project" value="UniProtKB-KW"/>
</dbReference>
<feature type="domain" description="Putative sensor" evidence="12">
    <location>
        <begin position="77"/>
        <end position="198"/>
    </location>
</feature>
<evidence type="ECO:0000256" key="2">
    <source>
        <dbReference type="ARBA" id="ARBA00012438"/>
    </source>
</evidence>
<evidence type="ECO:0000256" key="3">
    <source>
        <dbReference type="ARBA" id="ARBA00022553"/>
    </source>
</evidence>
<feature type="transmembrane region" description="Helical" evidence="10">
    <location>
        <begin position="102"/>
        <end position="123"/>
    </location>
</feature>
<keyword evidence="8" id="KW-0902">Two-component regulatory system</keyword>
<accession>A0A0S4QRU6</accession>
<dbReference type="EC" id="2.7.13.3" evidence="2"/>
<dbReference type="InterPro" id="IPR036890">
    <property type="entry name" value="HATPase_C_sf"/>
</dbReference>
<keyword evidence="7" id="KW-0067">ATP-binding</keyword>
<evidence type="ECO:0000256" key="4">
    <source>
        <dbReference type="ARBA" id="ARBA00022679"/>
    </source>
</evidence>
<dbReference type="Gene3D" id="3.30.565.10">
    <property type="entry name" value="Histidine kinase-like ATPase, C-terminal domain"/>
    <property type="match status" value="1"/>
</dbReference>
<dbReference type="Proteomes" id="UP000198802">
    <property type="component" value="Unassembled WGS sequence"/>
</dbReference>
<evidence type="ECO:0000256" key="10">
    <source>
        <dbReference type="SAM" id="Phobius"/>
    </source>
</evidence>
<evidence type="ECO:0000256" key="8">
    <source>
        <dbReference type="ARBA" id="ARBA00023012"/>
    </source>
</evidence>
<dbReference type="GO" id="GO:0000155">
    <property type="term" value="F:phosphorelay sensor kinase activity"/>
    <property type="evidence" value="ECO:0007669"/>
    <property type="project" value="InterPro"/>
</dbReference>
<evidence type="ECO:0000256" key="5">
    <source>
        <dbReference type="ARBA" id="ARBA00022741"/>
    </source>
</evidence>
<dbReference type="InterPro" id="IPR025828">
    <property type="entry name" value="Put_sensor_dom"/>
</dbReference>
<feature type="transmembrane region" description="Helical" evidence="10">
    <location>
        <begin position="75"/>
        <end position="96"/>
    </location>
</feature>
<protein>
    <recommendedName>
        <fullName evidence="2">histidine kinase</fullName>
        <ecNumber evidence="2">2.7.13.3</ecNumber>
    </recommendedName>
</protein>
<reference evidence="14" key="1">
    <citation type="submission" date="2015-11" db="EMBL/GenBank/DDBJ databases">
        <authorList>
            <person name="Varghese N."/>
        </authorList>
    </citation>
    <scope>NUCLEOTIDE SEQUENCE [LARGE SCALE GENOMIC DNA]</scope>
    <source>
        <strain evidence="14">DSM 45899</strain>
    </source>
</reference>
<dbReference type="GO" id="GO:0046983">
    <property type="term" value="F:protein dimerization activity"/>
    <property type="evidence" value="ECO:0007669"/>
    <property type="project" value="InterPro"/>
</dbReference>
<feature type="region of interest" description="Disordered" evidence="9">
    <location>
        <begin position="1"/>
        <end position="23"/>
    </location>
</feature>
<keyword evidence="3" id="KW-0597">Phosphoprotein</keyword>
<feature type="domain" description="Signal transduction histidine kinase subgroup 3 dimerisation and phosphoacceptor" evidence="11">
    <location>
        <begin position="244"/>
        <end position="307"/>
    </location>
</feature>
<dbReference type="EMBL" id="FAOZ01000019">
    <property type="protein sequence ID" value="CUU58475.1"/>
    <property type="molecule type" value="Genomic_DNA"/>
</dbReference>
<dbReference type="GO" id="GO:0016020">
    <property type="term" value="C:membrane"/>
    <property type="evidence" value="ECO:0007669"/>
    <property type="project" value="InterPro"/>
</dbReference>
<keyword evidence="4" id="KW-0808">Transferase</keyword>
<name>A0A0S4QRU6_9ACTN</name>
<dbReference type="RefSeq" id="WP_397312320.1">
    <property type="nucleotide sequence ID" value="NZ_FAOZ01000019.1"/>
</dbReference>
<comment type="catalytic activity">
    <reaction evidence="1">
        <text>ATP + protein L-histidine = ADP + protein N-phospho-L-histidine.</text>
        <dbReference type="EC" id="2.7.13.3"/>
    </reaction>
</comment>
<keyword evidence="5" id="KW-0547">Nucleotide-binding</keyword>
<evidence type="ECO:0000313" key="13">
    <source>
        <dbReference type="EMBL" id="CUU58475.1"/>
    </source>
</evidence>
<gene>
    <name evidence="13" type="ORF">Ga0074812_119109</name>
</gene>
<dbReference type="PANTHER" id="PTHR24421">
    <property type="entry name" value="NITRATE/NITRITE SENSOR PROTEIN NARX-RELATED"/>
    <property type="match status" value="1"/>
</dbReference>
<sequence length="438" mass="45558">MAGPVDAGAGAGASMETGGSRGAGGSVGLGTGAGVRVHADGAERAGTGTRAAGRAGTGAAAEPVLALDVRSWRRVLFLLLDLPLGLVGFVFVVTWFSLALGLAITVIGLPLLRIGLVVTRALGTVERARARVLLGLHIPAASRPAPPPPGSMARLWAAVADPVGWRHVLYFFVRLPWAIITFVVTLVLLLVAWPVLPVVTRALGAVDKAMISALLSPSDRMERRIRELEAGRGTVVDTAAADLRRIERDLHDGAQARLVALAMGLGMAREKLTEDPEAAATMVEQAHDEVKLALRELRDLARGIHPAILTDRGLPAAVASLGARCTVPVKVTVELARRPAPAIEGIVYFTAAELVTNISKHSQAVSAAVDLRRVGGRLRMVVTDDGRGGARVGSGSGLAGLAERLGAIDGTLLVHSPDGGPTRVEAAVPWRDREPSGL</sequence>
<dbReference type="InterPro" id="IPR011712">
    <property type="entry name" value="Sig_transdc_His_kin_sub3_dim/P"/>
</dbReference>
<keyword evidence="14" id="KW-1185">Reference proteome</keyword>
<organism evidence="13 14">
    <name type="scientific">Parafrankia irregularis</name>
    <dbReference type="NCBI Taxonomy" id="795642"/>
    <lineage>
        <taxon>Bacteria</taxon>
        <taxon>Bacillati</taxon>
        <taxon>Actinomycetota</taxon>
        <taxon>Actinomycetes</taxon>
        <taxon>Frankiales</taxon>
        <taxon>Frankiaceae</taxon>
        <taxon>Parafrankia</taxon>
    </lineage>
</organism>